<reference evidence="1 2" key="1">
    <citation type="submission" date="2023-02" db="EMBL/GenBank/DDBJ databases">
        <authorList>
            <person name="Maleckis M."/>
        </authorList>
    </citation>
    <scope>NUCLEOTIDE SEQUENCE [LARGE SCALE GENOMIC DNA]</scope>
    <source>
        <strain evidence="1 2">P8-A2</strain>
    </source>
</reference>
<keyword evidence="2" id="KW-1185">Reference proteome</keyword>
<evidence type="ECO:0000313" key="2">
    <source>
        <dbReference type="Proteomes" id="UP001257627"/>
    </source>
</evidence>
<sequence length="122" mass="13333">MQPLLAGLDLADTVVTFNAPHSQAAHACFLVEDKKAHYIAVFKDNQAMLCSHLKHLSWRDVLLDRTRATVHGRAKVRHAKTCTVTRGLASLPPPHWRCRSCVGVAPSQLAGSRPNGSTLAPY</sequence>
<protein>
    <submittedName>
        <fullName evidence="1">Uncharacterized protein</fullName>
    </submittedName>
</protein>
<comment type="caution">
    <text evidence="1">The sequence shown here is derived from an EMBL/GenBank/DDBJ whole genome shotgun (WGS) entry which is preliminary data.</text>
</comment>
<proteinExistence type="predicted"/>
<name>A0ABU3UAT1_9ACTN</name>
<gene>
    <name evidence="1" type="ORF">PU648_00915</name>
</gene>
<dbReference type="Proteomes" id="UP001257627">
    <property type="component" value="Unassembled WGS sequence"/>
</dbReference>
<organism evidence="1 2">
    <name type="scientific">Streptomyces mirabilis</name>
    <dbReference type="NCBI Taxonomy" id="68239"/>
    <lineage>
        <taxon>Bacteria</taxon>
        <taxon>Bacillati</taxon>
        <taxon>Actinomycetota</taxon>
        <taxon>Actinomycetes</taxon>
        <taxon>Kitasatosporales</taxon>
        <taxon>Streptomycetaceae</taxon>
        <taxon>Streptomyces</taxon>
    </lineage>
</organism>
<dbReference type="RefSeq" id="WP_143610831.1">
    <property type="nucleotide sequence ID" value="NZ_CP107955.1"/>
</dbReference>
<dbReference type="EMBL" id="JARAKF010000001">
    <property type="protein sequence ID" value="MDU8991015.1"/>
    <property type="molecule type" value="Genomic_DNA"/>
</dbReference>
<evidence type="ECO:0000313" key="1">
    <source>
        <dbReference type="EMBL" id="MDU8991015.1"/>
    </source>
</evidence>
<accession>A0ABU3UAT1</accession>